<comment type="pathway">
    <text evidence="1 6">Carbohydrate biosynthesis; dTDP-L-rhamnose biosynthesis.</text>
</comment>
<dbReference type="GO" id="GO:0019305">
    <property type="term" value="P:dTDP-rhamnose biosynthetic process"/>
    <property type="evidence" value="ECO:0007669"/>
    <property type="project" value="UniProtKB-UniPathway"/>
</dbReference>
<evidence type="ECO:0000256" key="2">
    <source>
        <dbReference type="ARBA" id="ARBA00010944"/>
    </source>
</evidence>
<dbReference type="RefSeq" id="WP_005157822.1">
    <property type="nucleotide sequence ID" value="NC_017564.1"/>
</dbReference>
<dbReference type="PANTHER" id="PTHR10491:SF4">
    <property type="entry name" value="METHIONINE ADENOSYLTRANSFERASE 2 SUBUNIT BETA"/>
    <property type="match status" value="1"/>
</dbReference>
<protein>
    <recommendedName>
        <fullName evidence="4 6">dTDP-4-dehydrorhamnose reductase</fullName>
        <ecNumber evidence="3 6">1.1.1.133</ecNumber>
    </recommendedName>
</protein>
<dbReference type="KEGG" id="yey:Y11_16721"/>
<sequence length="289" mass="31513">MKRKILITGGTGMLGAYVTSALKDTDYNVIVTERNTLNLSVPEAIFSYITAEKPDVILHFAAETDVDLCEREPARAGIYNHLATEQIAQAAKFCGAWLLYLSSSNVFGGEGKLSYNELDIPLPMNYYGRSKLIGESSVRNACTNNHLIIRAGWMIGGGPDKDHKFVGKIIQQIKAGSTSIKAVSDRLGSITSAMQLCNFIIWAINKRHTGTLHFASSGTISRFDIACAIGDLLNFKGDIIPVHSSVFPLSAPRPYSEGIESIYMSILSDAPKPSLWKSDLAKYVGTFLV</sequence>
<dbReference type="AlphaFoldDB" id="A0A0H3NQ06"/>
<feature type="domain" description="RmlD-like substrate binding" evidence="7">
    <location>
        <begin position="4"/>
        <end position="284"/>
    </location>
</feature>
<evidence type="ECO:0000259" key="7">
    <source>
        <dbReference type="Pfam" id="PF04321"/>
    </source>
</evidence>
<evidence type="ECO:0000256" key="5">
    <source>
        <dbReference type="ARBA" id="ARBA00048200"/>
    </source>
</evidence>
<dbReference type="UniPathway" id="UPA00124"/>
<organism evidence="8 9">
    <name type="scientific">Yersinia enterocolitica subsp. palearctica serotype O:3 (strain DSM 13030 / CIP 106945 / Y11)</name>
    <dbReference type="NCBI Taxonomy" id="930944"/>
    <lineage>
        <taxon>Bacteria</taxon>
        <taxon>Pseudomonadati</taxon>
        <taxon>Pseudomonadota</taxon>
        <taxon>Gammaproteobacteria</taxon>
        <taxon>Enterobacterales</taxon>
        <taxon>Yersiniaceae</taxon>
        <taxon>Yersinia</taxon>
    </lineage>
</organism>
<dbReference type="EC" id="1.1.1.133" evidence="3 6"/>
<dbReference type="EMBL" id="FR729477">
    <property type="protein sequence ID" value="CBY26509.1"/>
    <property type="molecule type" value="Genomic_DNA"/>
</dbReference>
<evidence type="ECO:0000256" key="1">
    <source>
        <dbReference type="ARBA" id="ARBA00004781"/>
    </source>
</evidence>
<evidence type="ECO:0000313" key="8">
    <source>
        <dbReference type="EMBL" id="CBY26509.1"/>
    </source>
</evidence>
<dbReference type="GeneID" id="31409718"/>
<dbReference type="InterPro" id="IPR029903">
    <property type="entry name" value="RmlD-like-bd"/>
</dbReference>
<proteinExistence type="inferred from homology"/>
<dbReference type="Gene3D" id="3.40.50.720">
    <property type="entry name" value="NAD(P)-binding Rossmann-like Domain"/>
    <property type="match status" value="1"/>
</dbReference>
<keyword evidence="6" id="KW-0521">NADP</keyword>
<comment type="catalytic activity">
    <reaction evidence="5 6">
        <text>dTDP-beta-L-rhamnose + NADP(+) = dTDP-4-dehydro-beta-L-rhamnose + NADPH + H(+)</text>
        <dbReference type="Rhea" id="RHEA:21796"/>
        <dbReference type="ChEBI" id="CHEBI:15378"/>
        <dbReference type="ChEBI" id="CHEBI:57510"/>
        <dbReference type="ChEBI" id="CHEBI:57783"/>
        <dbReference type="ChEBI" id="CHEBI:58349"/>
        <dbReference type="ChEBI" id="CHEBI:62830"/>
        <dbReference type="EC" id="1.1.1.133"/>
    </reaction>
</comment>
<comment type="function">
    <text evidence="6">Catalyzes the reduction of dTDP-6-deoxy-L-lyxo-4-hexulose to yield dTDP-L-rhamnose.</text>
</comment>
<comment type="similarity">
    <text evidence="2 6">Belongs to the dTDP-4-dehydrorhamnose reductase family.</text>
</comment>
<reference evidence="8 9" key="1">
    <citation type="journal article" date="2011" name="J. Bacteriol.">
        <title>Complete genome sequence of Yersinia enterocolitica subsp. palearctica serogroup O:3.</title>
        <authorList>
            <person name="Batzilla J."/>
            <person name="Hoper D."/>
            <person name="Antonenka U."/>
            <person name="Heesemann J."/>
            <person name="Rakin A."/>
        </authorList>
    </citation>
    <scope>NUCLEOTIDE SEQUENCE [LARGE SCALE GENOMIC DNA]</scope>
    <source>
        <strain evidence="9">DSM 13030 / CIP 106945 / Y11</strain>
    </source>
</reference>
<evidence type="ECO:0000256" key="3">
    <source>
        <dbReference type="ARBA" id="ARBA00012929"/>
    </source>
</evidence>
<dbReference type="InterPro" id="IPR005913">
    <property type="entry name" value="dTDP_dehydrorham_reduct"/>
</dbReference>
<evidence type="ECO:0000256" key="6">
    <source>
        <dbReference type="RuleBase" id="RU364082"/>
    </source>
</evidence>
<dbReference type="Gene3D" id="3.90.25.10">
    <property type="entry name" value="UDP-galactose 4-epimerase, domain 1"/>
    <property type="match status" value="1"/>
</dbReference>
<name>A0A0H3NQ06_YERE1</name>
<evidence type="ECO:0000256" key="4">
    <source>
        <dbReference type="ARBA" id="ARBA00017099"/>
    </source>
</evidence>
<dbReference type="PATRIC" id="fig|930944.6.peg.1662"/>
<dbReference type="Pfam" id="PF04321">
    <property type="entry name" value="RmlD_sub_bind"/>
    <property type="match status" value="1"/>
</dbReference>
<dbReference type="PANTHER" id="PTHR10491">
    <property type="entry name" value="DTDP-4-DEHYDRORHAMNOSE REDUCTASE"/>
    <property type="match status" value="1"/>
</dbReference>
<dbReference type="SMR" id="A0A0H3NQ06"/>
<comment type="cofactor">
    <cofactor evidence="6">
        <name>Mg(2+)</name>
        <dbReference type="ChEBI" id="CHEBI:18420"/>
    </cofactor>
    <text evidence="6">Binds 1 Mg(2+) ion per monomer.</text>
</comment>
<dbReference type="InterPro" id="IPR036291">
    <property type="entry name" value="NAD(P)-bd_dom_sf"/>
</dbReference>
<dbReference type="GO" id="GO:0009243">
    <property type="term" value="P:O antigen biosynthetic process"/>
    <property type="evidence" value="ECO:0007669"/>
    <property type="project" value="UniProtKB-UniPathway"/>
</dbReference>
<dbReference type="GO" id="GO:0008831">
    <property type="term" value="F:dTDP-4-dehydrorhamnose reductase activity"/>
    <property type="evidence" value="ECO:0007669"/>
    <property type="project" value="UniProtKB-EC"/>
</dbReference>
<dbReference type="SUPFAM" id="SSF51735">
    <property type="entry name" value="NAD(P)-binding Rossmann-fold domains"/>
    <property type="match status" value="1"/>
</dbReference>
<dbReference type="UniPathway" id="UPA00281"/>
<dbReference type="Proteomes" id="UP000008084">
    <property type="component" value="Chromosome"/>
</dbReference>
<dbReference type="HOGENOM" id="CLU_045518_1_0_6"/>
<gene>
    <name evidence="8" type="ordered locus">Y11_16721</name>
</gene>
<keyword evidence="6 8" id="KW-0560">Oxidoreductase</keyword>
<dbReference type="CDD" id="cd05254">
    <property type="entry name" value="dTDP_HR_like_SDR_e"/>
    <property type="match status" value="1"/>
</dbReference>
<accession>A0A0H3NQ06</accession>
<evidence type="ECO:0000313" key="9">
    <source>
        <dbReference type="Proteomes" id="UP000008084"/>
    </source>
</evidence>